<evidence type="ECO:0000313" key="2">
    <source>
        <dbReference type="EMBL" id="SDS25367.1"/>
    </source>
</evidence>
<proteinExistence type="predicted"/>
<dbReference type="InterPro" id="IPR014054">
    <property type="entry name" value="Phage_regulatory_Rha"/>
</dbReference>
<accession>A0A1H1QPU6</accession>
<evidence type="ECO:0000313" key="3">
    <source>
        <dbReference type="Proteomes" id="UP000243426"/>
    </source>
</evidence>
<dbReference type="AlphaFoldDB" id="A0A1H1QPU6"/>
<dbReference type="Pfam" id="PF09669">
    <property type="entry name" value="Phage_pRha"/>
    <property type="match status" value="1"/>
</dbReference>
<evidence type="ECO:0000259" key="1">
    <source>
        <dbReference type="Pfam" id="PF03374"/>
    </source>
</evidence>
<gene>
    <name evidence="2" type="ORF">SAMN05216198_1546</name>
</gene>
<dbReference type="Proteomes" id="UP000243426">
    <property type="component" value="Chromosome I"/>
</dbReference>
<protein>
    <submittedName>
        <fullName evidence="2">Phage regulatory protein Rha (Phage_pRha)</fullName>
    </submittedName>
</protein>
<feature type="domain" description="Antirepressor protein C-terminal" evidence="1">
    <location>
        <begin position="158"/>
        <end position="260"/>
    </location>
</feature>
<dbReference type="EMBL" id="LT629748">
    <property type="protein sequence ID" value="SDS25367.1"/>
    <property type="molecule type" value="Genomic_DNA"/>
</dbReference>
<dbReference type="Pfam" id="PF03374">
    <property type="entry name" value="ANT"/>
    <property type="match status" value="1"/>
</dbReference>
<name>A0A1H1QPU6_9GAMM</name>
<dbReference type="InterPro" id="IPR005039">
    <property type="entry name" value="Ant_C"/>
</dbReference>
<reference evidence="3" key="1">
    <citation type="submission" date="2016-10" db="EMBL/GenBank/DDBJ databases">
        <authorList>
            <person name="Varghese N."/>
            <person name="Submissions S."/>
        </authorList>
    </citation>
    <scope>NUCLEOTIDE SEQUENCE [LARGE SCALE GENOMIC DNA]</scope>
    <source>
        <strain evidence="3">2SM5</strain>
    </source>
</reference>
<organism evidence="2 3">
    <name type="scientific">Halopseudomonas litoralis</name>
    <dbReference type="NCBI Taxonomy" id="797277"/>
    <lineage>
        <taxon>Bacteria</taxon>
        <taxon>Pseudomonadati</taxon>
        <taxon>Pseudomonadota</taxon>
        <taxon>Gammaproteobacteria</taxon>
        <taxon>Pseudomonadales</taxon>
        <taxon>Pseudomonadaceae</taxon>
        <taxon>Halopseudomonas</taxon>
    </lineage>
</organism>
<dbReference type="GO" id="GO:0003677">
    <property type="term" value="F:DNA binding"/>
    <property type="evidence" value="ECO:0007669"/>
    <property type="project" value="InterPro"/>
</dbReference>
<dbReference type="STRING" id="797277.SAMN05216198_1546"/>
<sequence length="264" mass="29625">MWLVIRTVVFEAIKNPGFDGWRPSRGLHSEIIMNRELMLGNTEQVSMSSREIAELVESRHDSVKRTVERLVERGVIAQPPLVDGIKSGNGVVAQEYLISKRDSYVVVAQLCPEFTARLVDRWQELESRQHVTVPRTLPDALRLAADLAEQNTSLRLVVSEQAPQVEALQRIAQARGTLCLTDAAKHLGVQRKVMLAWMQVNRWIYRREGAAHWLGYQPRLQAGLLEHKVTVLGTEDDGAQRLASQVRVTPKGLTVLAQKMGGIN</sequence>
<keyword evidence="3" id="KW-1185">Reference proteome</keyword>